<dbReference type="PANTHER" id="PTHR28019">
    <property type="entry name" value="CELL MEMBRANE PROTEIN YLR413W-RELATED"/>
    <property type="match status" value="1"/>
</dbReference>
<dbReference type="RefSeq" id="XP_026619275.1">
    <property type="nucleotide sequence ID" value="XM_026770080.1"/>
</dbReference>
<protein>
    <submittedName>
        <fullName evidence="3">Uncharacterized protein</fullName>
    </submittedName>
</protein>
<dbReference type="GeneID" id="38138436"/>
<accession>A0A3F3PHN5</accession>
<feature type="transmembrane region" description="Helical" evidence="1">
    <location>
        <begin position="122"/>
        <end position="139"/>
    </location>
</feature>
<keyword evidence="1" id="KW-0812">Transmembrane</keyword>
<name>A0A3F3PHN5_9EURO</name>
<feature type="transmembrane region" description="Helical" evidence="1">
    <location>
        <begin position="146"/>
        <end position="173"/>
    </location>
</feature>
<keyword evidence="1" id="KW-1133">Transmembrane helix</keyword>
<dbReference type="Proteomes" id="UP000253729">
    <property type="component" value="Unassembled WGS sequence"/>
</dbReference>
<keyword evidence="2" id="KW-0732">Signal</keyword>
<evidence type="ECO:0000313" key="3">
    <source>
        <dbReference type="EMBL" id="RDH26253.1"/>
    </source>
</evidence>
<keyword evidence="1" id="KW-0472">Membrane</keyword>
<feature type="signal peptide" evidence="2">
    <location>
        <begin position="1"/>
        <end position="22"/>
    </location>
</feature>
<gene>
    <name evidence="3" type="ORF">BDQ94DRAFT_164635</name>
</gene>
<dbReference type="GO" id="GO:0051285">
    <property type="term" value="C:cell cortex of cell tip"/>
    <property type="evidence" value="ECO:0007669"/>
    <property type="project" value="TreeGrafter"/>
</dbReference>
<dbReference type="AlphaFoldDB" id="A0A3F3PHN5"/>
<proteinExistence type="predicted"/>
<dbReference type="GO" id="GO:0031505">
    <property type="term" value="P:fungal-type cell wall organization"/>
    <property type="evidence" value="ECO:0007669"/>
    <property type="project" value="TreeGrafter"/>
</dbReference>
<sequence>MLLSLPRIISLVLSSTVRVCFAVIFSACTSPTSVQELSLPKIRICGIRNPEHLNELRSLAIHSGQNSSSSLDLGYLSDSVSEAVGDVVDHISGHVEDQPITSDSNQPVLKGYDHISHWSIDAYIISFIAAHVAIVIGFVRFPMTKVAVVISSSVSSLLIVGASVSVTILYQLLAKGIDRLLQHEITAHLGPHAMAATWLAVAFSAGSNLVLAIEMCSCCL</sequence>
<reference evidence="3 4" key="1">
    <citation type="submission" date="2018-07" db="EMBL/GenBank/DDBJ databases">
        <title>The genomes of Aspergillus section Nigri reveals drivers in fungal speciation.</title>
        <authorList>
            <consortium name="DOE Joint Genome Institute"/>
            <person name="Vesth T.C."/>
            <person name="Nybo J."/>
            <person name="Theobald S."/>
            <person name="Brandl J."/>
            <person name="Frisvad J.C."/>
            <person name="Nielsen K.F."/>
            <person name="Lyhne E.K."/>
            <person name="Kogle M.E."/>
            <person name="Kuo A."/>
            <person name="Riley R."/>
            <person name="Clum A."/>
            <person name="Nolan M."/>
            <person name="Lipzen A."/>
            <person name="Salamov A."/>
            <person name="Henrissat B."/>
            <person name="Wiebenga A."/>
            <person name="De vries R.P."/>
            <person name="Grigoriev I.V."/>
            <person name="Mortensen U.H."/>
            <person name="Andersen M.R."/>
            <person name="Baker S.E."/>
        </authorList>
    </citation>
    <scope>NUCLEOTIDE SEQUENCE [LARGE SCALE GENOMIC DNA]</scope>
    <source>
        <strain evidence="3 4">CBS 139.54b</strain>
    </source>
</reference>
<evidence type="ECO:0000256" key="2">
    <source>
        <dbReference type="SAM" id="SignalP"/>
    </source>
</evidence>
<organism evidence="3 4">
    <name type="scientific">Aspergillus welwitschiae</name>
    <dbReference type="NCBI Taxonomy" id="1341132"/>
    <lineage>
        <taxon>Eukaryota</taxon>
        <taxon>Fungi</taxon>
        <taxon>Dikarya</taxon>
        <taxon>Ascomycota</taxon>
        <taxon>Pezizomycotina</taxon>
        <taxon>Eurotiomycetes</taxon>
        <taxon>Eurotiomycetidae</taxon>
        <taxon>Eurotiales</taxon>
        <taxon>Aspergillaceae</taxon>
        <taxon>Aspergillus</taxon>
        <taxon>Aspergillus subgen. Circumdati</taxon>
    </lineage>
</organism>
<dbReference type="InterPro" id="IPR052413">
    <property type="entry name" value="SUR7_domain"/>
</dbReference>
<dbReference type="InterPro" id="IPR009571">
    <property type="entry name" value="SUR7/Rim9-like_fungi"/>
</dbReference>
<feature type="chain" id="PRO_5017560053" evidence="2">
    <location>
        <begin position="23"/>
        <end position="220"/>
    </location>
</feature>
<evidence type="ECO:0000256" key="1">
    <source>
        <dbReference type="SAM" id="Phobius"/>
    </source>
</evidence>
<dbReference type="GO" id="GO:0005886">
    <property type="term" value="C:plasma membrane"/>
    <property type="evidence" value="ECO:0007669"/>
    <property type="project" value="InterPro"/>
</dbReference>
<evidence type="ECO:0000313" key="4">
    <source>
        <dbReference type="Proteomes" id="UP000253729"/>
    </source>
</evidence>
<dbReference type="Pfam" id="PF06687">
    <property type="entry name" value="SUR7"/>
    <property type="match status" value="1"/>
</dbReference>
<feature type="transmembrane region" description="Helical" evidence="1">
    <location>
        <begin position="193"/>
        <end position="213"/>
    </location>
</feature>
<dbReference type="EMBL" id="KZ852194">
    <property type="protein sequence ID" value="RDH26253.1"/>
    <property type="molecule type" value="Genomic_DNA"/>
</dbReference>
<keyword evidence="4" id="KW-1185">Reference proteome</keyword>
<dbReference type="PANTHER" id="PTHR28019:SF3">
    <property type="entry name" value="INTEGRAL MEMBRANE PROTEIN (AFU_ORTHOLOGUE AFUA_6G07470)"/>
    <property type="match status" value="1"/>
</dbReference>